<protein>
    <submittedName>
        <fullName evidence="2">Uncharacterized protein</fullName>
    </submittedName>
</protein>
<evidence type="ECO:0000313" key="2">
    <source>
        <dbReference type="EMBL" id="KAG2536733.1"/>
    </source>
</evidence>
<feature type="region of interest" description="Disordered" evidence="1">
    <location>
        <begin position="1"/>
        <end position="44"/>
    </location>
</feature>
<evidence type="ECO:0000313" key="3">
    <source>
        <dbReference type="Proteomes" id="UP000823388"/>
    </source>
</evidence>
<evidence type="ECO:0000256" key="1">
    <source>
        <dbReference type="SAM" id="MobiDB-lite"/>
    </source>
</evidence>
<accession>A0A8T0MK63</accession>
<dbReference type="EMBL" id="CM029054">
    <property type="protein sequence ID" value="KAG2536733.1"/>
    <property type="molecule type" value="Genomic_DNA"/>
</dbReference>
<dbReference type="AlphaFoldDB" id="A0A8T0MK63"/>
<reference evidence="2" key="1">
    <citation type="submission" date="2020-05" db="EMBL/GenBank/DDBJ databases">
        <title>WGS assembly of Panicum virgatum.</title>
        <authorList>
            <person name="Lovell J.T."/>
            <person name="Jenkins J."/>
            <person name="Shu S."/>
            <person name="Juenger T.E."/>
            <person name="Schmutz J."/>
        </authorList>
    </citation>
    <scope>NUCLEOTIDE SEQUENCE</scope>
    <source>
        <strain evidence="2">AP13</strain>
    </source>
</reference>
<organism evidence="2 3">
    <name type="scientific">Panicum virgatum</name>
    <name type="common">Blackwell switchgrass</name>
    <dbReference type="NCBI Taxonomy" id="38727"/>
    <lineage>
        <taxon>Eukaryota</taxon>
        <taxon>Viridiplantae</taxon>
        <taxon>Streptophyta</taxon>
        <taxon>Embryophyta</taxon>
        <taxon>Tracheophyta</taxon>
        <taxon>Spermatophyta</taxon>
        <taxon>Magnoliopsida</taxon>
        <taxon>Liliopsida</taxon>
        <taxon>Poales</taxon>
        <taxon>Poaceae</taxon>
        <taxon>PACMAD clade</taxon>
        <taxon>Panicoideae</taxon>
        <taxon>Panicodae</taxon>
        <taxon>Paniceae</taxon>
        <taxon>Panicinae</taxon>
        <taxon>Panicum</taxon>
        <taxon>Panicum sect. Hiantes</taxon>
    </lineage>
</organism>
<keyword evidence="3" id="KW-1185">Reference proteome</keyword>
<dbReference type="Proteomes" id="UP000823388">
    <property type="component" value="Chromosome 9N"/>
</dbReference>
<comment type="caution">
    <text evidence="2">The sequence shown here is derived from an EMBL/GenBank/DDBJ whole genome shotgun (WGS) entry which is preliminary data.</text>
</comment>
<gene>
    <name evidence="2" type="ORF">PVAP13_9NG215600</name>
</gene>
<sequence length="109" mass="11867">MPDGDGPPAIGRGYSRRNQCIARSAPRRTGSSGPASRGAVSGYPKHSFTVCRRDRRTPSWGWTLRLEKRRDSSPDTRADGWWCGGRTRTLSGPLTSTAGADALAMELFD</sequence>
<proteinExistence type="predicted"/>
<name>A0A8T0MK63_PANVG</name>